<dbReference type="InterPro" id="IPR051297">
    <property type="entry name" value="PalB/RIM13"/>
</dbReference>
<sequence>MEARAIVRTISPPYHRKHIKLTILQEHEAKISRASGKEALNHAIQAAEFYMKAVKEAPAAAEKSRLKRKCQEVIARAETLKTPASTPTPSKGPKPGGPRQTRVLPTAEKTILLRSSKLHGSVFPPWEADPDPAVFRSKRLDEPPFTDASEYSFSKKQNEIFEGWKRPTEIFNDSGPELFENIMMARTDCDLVQDITTDCSVVASLCAVMRHLKPDKKNSLLSTIIYPFDYDRGRPIASQNAKYMFRLNFNGCFRQVVVDDRLPVSKTSRTFFVVDRRNPELIWPALMEKAYLKIRGGYDFPGSNSGTDLWVLTGWIPEQIFLQSDDIELDQTWKRMKNAFGYGDVVVTLGTGRLSRQEEETLGLAGEHDYAVMDIKVQENGERRMLLKNPWCDGLVWKGFGSTATVDAEAYPPPSPTLSRPSRGSNSRAESPSPYADMTGTFWISLEDVVQNFESLYLNWNPSLFTDRQDHHFTWTLPSRAVQPSFAHNPQYAFTSPTTGAVWVLLSRHFQDGELPIARSRAARQPPATSLAEVSNSLGFMSVYLFDRAGGHCVQLPDRPAHQSPFVDSPQTLMRFEAQADTPYTVVVAQEGLPLPKYSFTLSFFSRAPLTVAKATPPLREYSELEGSWTRRTAGGNARTVSFFHNPQFALVVPSPTPISLLLATDADDIPVHVDLVWADGQRVTALAVRDIVCSSGEYRRGCALAEVRPPQAVDPGTYTIVVSTFEPGQLARFALRVGSDVPVRLRPVLSDAAGRLRTELDPVVFREGESERKRARLSVGRLARASVVARSGSLDGGWGGGGGAAVGSGLLLAPVGLGGGLGGSPGSAAAATPAAALMSSSTTTTTTNTNTNNNTNSRSASSGTASPISIPCSVRVSFEYGSGPHARVIAVTGEGEFADASMGLRTGDVDLDPDIARSMGGLWLVVEQMGAHREGQGIQVDVLSDSGVGVGAWESVDD</sequence>
<dbReference type="SUPFAM" id="SSF116846">
    <property type="entry name" value="MIT domain"/>
    <property type="match status" value="1"/>
</dbReference>
<dbReference type="PANTHER" id="PTHR46143">
    <property type="entry name" value="CALPAIN-7"/>
    <property type="match status" value="1"/>
</dbReference>
<name>A0A423X8Q7_9PEZI</name>
<dbReference type="Gene3D" id="2.60.120.380">
    <property type="match status" value="1"/>
</dbReference>
<evidence type="ECO:0000256" key="5">
    <source>
        <dbReference type="PROSITE-ProRule" id="PRU00239"/>
    </source>
</evidence>
<accession>A0A423X8Q7</accession>
<dbReference type="InterPro" id="IPR001300">
    <property type="entry name" value="Peptidase_C2_calpain_cat"/>
</dbReference>
<organism evidence="8 9">
    <name type="scientific">Cytospora schulzeri</name>
    <dbReference type="NCBI Taxonomy" id="448051"/>
    <lineage>
        <taxon>Eukaryota</taxon>
        <taxon>Fungi</taxon>
        <taxon>Dikarya</taxon>
        <taxon>Ascomycota</taxon>
        <taxon>Pezizomycotina</taxon>
        <taxon>Sordariomycetes</taxon>
        <taxon>Sordariomycetidae</taxon>
        <taxon>Diaporthales</taxon>
        <taxon>Cytosporaceae</taxon>
        <taxon>Cytospora</taxon>
    </lineage>
</organism>
<dbReference type="Gene3D" id="1.20.58.80">
    <property type="entry name" value="Phosphotransferase system, lactose/cellobiose-type IIA subunit"/>
    <property type="match status" value="1"/>
</dbReference>
<feature type="region of interest" description="Disordered" evidence="6">
    <location>
        <begin position="840"/>
        <end position="867"/>
    </location>
</feature>
<dbReference type="SUPFAM" id="SSF49758">
    <property type="entry name" value="Calpain large subunit, middle domain (domain III)"/>
    <property type="match status" value="2"/>
</dbReference>
<dbReference type="CDD" id="cd00044">
    <property type="entry name" value="CysPc"/>
    <property type="match status" value="1"/>
</dbReference>
<evidence type="ECO:0000256" key="2">
    <source>
        <dbReference type="ARBA" id="ARBA00022670"/>
    </source>
</evidence>
<comment type="similarity">
    <text evidence="1">Belongs to the peptidase C2 family. PalB/RIM13 subfamily.</text>
</comment>
<dbReference type="GO" id="GO:0006508">
    <property type="term" value="P:proteolysis"/>
    <property type="evidence" value="ECO:0007669"/>
    <property type="project" value="UniProtKB-KW"/>
</dbReference>
<evidence type="ECO:0000256" key="3">
    <source>
        <dbReference type="ARBA" id="ARBA00022801"/>
    </source>
</evidence>
<feature type="active site" evidence="5">
    <location>
        <position position="199"/>
    </location>
</feature>
<dbReference type="AlphaFoldDB" id="A0A423X8Q7"/>
<dbReference type="EMBL" id="LKEA01000001">
    <property type="protein sequence ID" value="ROW12345.1"/>
    <property type="molecule type" value="Genomic_DNA"/>
</dbReference>
<feature type="domain" description="Calpain catalytic" evidence="7">
    <location>
        <begin position="139"/>
        <end position="462"/>
    </location>
</feature>
<feature type="region of interest" description="Disordered" evidence="6">
    <location>
        <begin position="408"/>
        <end position="433"/>
    </location>
</feature>
<keyword evidence="4 5" id="KW-0788">Thiol protease</keyword>
<dbReference type="Pfam" id="PF00648">
    <property type="entry name" value="Peptidase_C2"/>
    <property type="match status" value="1"/>
</dbReference>
<keyword evidence="3 5" id="KW-0378">Hydrolase</keyword>
<dbReference type="PANTHER" id="PTHR46143:SF1">
    <property type="entry name" value="CALPAIN-7"/>
    <property type="match status" value="1"/>
</dbReference>
<protein>
    <recommendedName>
        <fullName evidence="7">Calpain catalytic domain-containing protein</fullName>
    </recommendedName>
</protein>
<evidence type="ECO:0000256" key="6">
    <source>
        <dbReference type="SAM" id="MobiDB-lite"/>
    </source>
</evidence>
<dbReference type="GO" id="GO:0004198">
    <property type="term" value="F:calcium-dependent cysteine-type endopeptidase activity"/>
    <property type="evidence" value="ECO:0007669"/>
    <property type="project" value="InterPro"/>
</dbReference>
<evidence type="ECO:0000256" key="4">
    <source>
        <dbReference type="ARBA" id="ARBA00022807"/>
    </source>
</evidence>
<keyword evidence="2 5" id="KW-0645">Protease</keyword>
<evidence type="ECO:0000256" key="1">
    <source>
        <dbReference type="ARBA" id="ARBA00010193"/>
    </source>
</evidence>
<evidence type="ECO:0000313" key="8">
    <source>
        <dbReference type="EMBL" id="ROW12345.1"/>
    </source>
</evidence>
<gene>
    <name evidence="8" type="ORF">VMCG_00263</name>
</gene>
<dbReference type="InterPro" id="IPR022683">
    <property type="entry name" value="Calpain_III"/>
</dbReference>
<dbReference type="InterPro" id="IPR036213">
    <property type="entry name" value="Calpain_III_sf"/>
</dbReference>
<reference evidence="8 9" key="1">
    <citation type="submission" date="2015-09" db="EMBL/GenBank/DDBJ databases">
        <title>Host preference determinants of Valsa canker pathogens revealed by comparative genomics.</title>
        <authorList>
            <person name="Yin Z."/>
            <person name="Huang L."/>
        </authorList>
    </citation>
    <scope>NUCLEOTIDE SEQUENCE [LARGE SCALE GENOMIC DNA]</scope>
    <source>
        <strain evidence="8 9">03-1</strain>
    </source>
</reference>
<dbReference type="Pfam" id="PF25435">
    <property type="entry name" value="PalB_C"/>
    <property type="match status" value="1"/>
</dbReference>
<dbReference type="InterPro" id="IPR038765">
    <property type="entry name" value="Papain-like_cys_pep_sf"/>
</dbReference>
<feature type="active site" evidence="5">
    <location>
        <position position="368"/>
    </location>
</feature>
<dbReference type="OrthoDB" id="167576at2759"/>
<dbReference type="SMART" id="SM00720">
    <property type="entry name" value="calpain_III"/>
    <property type="match status" value="1"/>
</dbReference>
<dbReference type="STRING" id="356882.A0A423X8Q7"/>
<dbReference type="Proteomes" id="UP000283895">
    <property type="component" value="Unassembled WGS sequence"/>
</dbReference>
<dbReference type="PROSITE" id="PS50203">
    <property type="entry name" value="CALPAIN_CAT"/>
    <property type="match status" value="1"/>
</dbReference>
<dbReference type="SMART" id="SM00230">
    <property type="entry name" value="CysPc"/>
    <property type="match status" value="1"/>
</dbReference>
<feature type="region of interest" description="Disordered" evidence="6">
    <location>
        <begin position="77"/>
        <end position="103"/>
    </location>
</feature>
<evidence type="ECO:0000313" key="9">
    <source>
        <dbReference type="Proteomes" id="UP000283895"/>
    </source>
</evidence>
<dbReference type="SUPFAM" id="SSF54001">
    <property type="entry name" value="Cysteine proteinases"/>
    <property type="match status" value="1"/>
</dbReference>
<dbReference type="InterPro" id="IPR036181">
    <property type="entry name" value="MIT_dom_sf"/>
</dbReference>
<evidence type="ECO:0000259" key="7">
    <source>
        <dbReference type="PROSITE" id="PS50203"/>
    </source>
</evidence>
<dbReference type="Gene3D" id="3.90.70.10">
    <property type="entry name" value="Cysteine proteinases"/>
    <property type="match status" value="1"/>
</dbReference>
<keyword evidence="9" id="KW-1185">Reference proteome</keyword>
<proteinExistence type="inferred from homology"/>
<comment type="caution">
    <text evidence="8">The sequence shown here is derived from an EMBL/GenBank/DDBJ whole genome shotgun (WGS) entry which is preliminary data.</text>
</comment>
<feature type="active site" evidence="5">
    <location>
        <position position="389"/>
    </location>
</feature>